<dbReference type="KEGG" id="aplc:110989474"/>
<keyword evidence="7" id="KW-0012">Acyltransferase</keyword>
<feature type="transmembrane region" description="Helical" evidence="7">
    <location>
        <begin position="57"/>
        <end position="79"/>
    </location>
</feature>
<keyword evidence="2 7" id="KW-0812">Transmembrane</keyword>
<comment type="similarity">
    <text evidence="5">Belongs to the DHHC palmitoyltransferase family. ERF2/ZDHHC9 subfamily.</text>
</comment>
<proteinExistence type="inferred from homology"/>
<accession>A0A8B8A134</accession>
<evidence type="ECO:0000313" key="11">
    <source>
        <dbReference type="RefSeq" id="XP_022109556.1"/>
    </source>
</evidence>
<evidence type="ECO:0000256" key="3">
    <source>
        <dbReference type="ARBA" id="ARBA00022989"/>
    </source>
</evidence>
<dbReference type="Proteomes" id="UP000694845">
    <property type="component" value="Unplaced"/>
</dbReference>
<dbReference type="AlphaFoldDB" id="A0A8B8A134"/>
<comment type="domain">
    <text evidence="7">The DHHC domain is required for palmitoyltransferase activity.</text>
</comment>
<feature type="region of interest" description="Disordered" evidence="8">
    <location>
        <begin position="396"/>
        <end position="425"/>
    </location>
</feature>
<keyword evidence="7" id="KW-0808">Transferase</keyword>
<organism evidence="10 11">
    <name type="scientific">Acanthaster planci</name>
    <name type="common">Crown-of-thorns starfish</name>
    <dbReference type="NCBI Taxonomy" id="133434"/>
    <lineage>
        <taxon>Eukaryota</taxon>
        <taxon>Metazoa</taxon>
        <taxon>Echinodermata</taxon>
        <taxon>Eleutherozoa</taxon>
        <taxon>Asterozoa</taxon>
        <taxon>Asteroidea</taxon>
        <taxon>Valvatacea</taxon>
        <taxon>Valvatida</taxon>
        <taxon>Acanthasteridae</taxon>
        <taxon>Acanthaster</taxon>
    </lineage>
</organism>
<keyword evidence="10" id="KW-1185">Reference proteome</keyword>
<dbReference type="PANTHER" id="PTHR12349:SF2">
    <property type="entry name" value="PALMITOYLTRANSFERASE ZDHHC8"/>
    <property type="match status" value="1"/>
</dbReference>
<evidence type="ECO:0000259" key="9">
    <source>
        <dbReference type="Pfam" id="PF01529"/>
    </source>
</evidence>
<evidence type="ECO:0000256" key="4">
    <source>
        <dbReference type="ARBA" id="ARBA00023136"/>
    </source>
</evidence>
<evidence type="ECO:0000256" key="7">
    <source>
        <dbReference type="RuleBase" id="RU079119"/>
    </source>
</evidence>
<dbReference type="PROSITE" id="PS50216">
    <property type="entry name" value="DHHC"/>
    <property type="match status" value="1"/>
</dbReference>
<dbReference type="GO" id="GO:0019706">
    <property type="term" value="F:protein-cysteine S-palmitoyltransferase activity"/>
    <property type="evidence" value="ECO:0007669"/>
    <property type="project" value="UniProtKB-EC"/>
</dbReference>
<feature type="compositionally biased region" description="Basic and acidic residues" evidence="8">
    <location>
        <begin position="402"/>
        <end position="418"/>
    </location>
</feature>
<feature type="transmembrane region" description="Helical" evidence="7">
    <location>
        <begin position="25"/>
        <end position="45"/>
    </location>
</feature>
<reference evidence="11" key="1">
    <citation type="submission" date="2025-08" db="UniProtKB">
        <authorList>
            <consortium name="RefSeq"/>
        </authorList>
    </citation>
    <scope>IDENTIFICATION</scope>
</reference>
<evidence type="ECO:0000256" key="5">
    <source>
        <dbReference type="ARBA" id="ARBA00023463"/>
    </source>
</evidence>
<dbReference type="EC" id="2.3.1.225" evidence="7"/>
<dbReference type="Pfam" id="PF01529">
    <property type="entry name" value="DHHC"/>
    <property type="match status" value="1"/>
</dbReference>
<dbReference type="OrthoDB" id="4096362at2759"/>
<evidence type="ECO:0000256" key="1">
    <source>
        <dbReference type="ARBA" id="ARBA00004141"/>
    </source>
</evidence>
<feature type="transmembrane region" description="Helical" evidence="7">
    <location>
        <begin position="159"/>
        <end position="183"/>
    </location>
</feature>
<feature type="transmembrane region" description="Helical" evidence="7">
    <location>
        <begin position="195"/>
        <end position="217"/>
    </location>
</feature>
<dbReference type="GeneID" id="110989474"/>
<dbReference type="PANTHER" id="PTHR12349">
    <property type="entry name" value="ANKYRIN REPEAT AND LEM DOMAIN-CONTAINING PROTEIN 2"/>
    <property type="match status" value="1"/>
</dbReference>
<gene>
    <name evidence="11" type="primary">LOC110989474</name>
</gene>
<dbReference type="InterPro" id="IPR001594">
    <property type="entry name" value="Palmitoyltrfase_DHHC"/>
</dbReference>
<protein>
    <recommendedName>
        <fullName evidence="7">Palmitoyltransferase</fullName>
        <ecNumber evidence="7">2.3.1.225</ecNumber>
    </recommendedName>
</protein>
<keyword evidence="4 7" id="KW-0472">Membrane</keyword>
<comment type="catalytic activity">
    <reaction evidence="6">
        <text>L-cysteinyl-[protein] + hexadecanoyl-CoA = S-hexadecanoyl-L-cysteinyl-[protein] + CoA</text>
        <dbReference type="Rhea" id="RHEA:36683"/>
        <dbReference type="Rhea" id="RHEA-COMP:10131"/>
        <dbReference type="Rhea" id="RHEA-COMP:11032"/>
        <dbReference type="ChEBI" id="CHEBI:29950"/>
        <dbReference type="ChEBI" id="CHEBI:57287"/>
        <dbReference type="ChEBI" id="CHEBI:57379"/>
        <dbReference type="ChEBI" id="CHEBI:74151"/>
        <dbReference type="EC" id="2.3.1.225"/>
    </reaction>
    <physiologicalReaction direction="left-to-right" evidence="6">
        <dbReference type="Rhea" id="RHEA:36684"/>
    </physiologicalReaction>
</comment>
<feature type="domain" description="Palmitoyltransferase DHHC" evidence="9">
    <location>
        <begin position="113"/>
        <end position="233"/>
    </location>
</feature>
<evidence type="ECO:0000313" key="10">
    <source>
        <dbReference type="Proteomes" id="UP000694845"/>
    </source>
</evidence>
<keyword evidence="3 7" id="KW-1133">Transmembrane helix</keyword>
<comment type="subcellular location">
    <subcellularLocation>
        <location evidence="1">Membrane</location>
        <topology evidence="1">Multi-pass membrane protein</topology>
    </subcellularLocation>
</comment>
<evidence type="ECO:0000256" key="8">
    <source>
        <dbReference type="SAM" id="MobiDB-lite"/>
    </source>
</evidence>
<dbReference type="RefSeq" id="XP_022109556.1">
    <property type="nucleotide sequence ID" value="XM_022253864.1"/>
</dbReference>
<sequence>MPILCQRTRMSCCEKKFNFKPSTKYVPVTVAYALLICTTTLFFVFPLPCLVNTIHPAVAVYSAVLFSVVFLNFVLATFVDPGVFPKTKGDEDGDEDFRAPLYKTAEIQGIQVRMKWCATCRFYRPPRSSHCSVCNHCIEKFDHHCPWVNNCIGKRNYRFFFIFLLSLTAHMVSVFTLTLTFVLNEKEKLGYAKPIISLVILCITALAAFPIFILVIFHISLVCRGRTTNEQVTGKFRSGHNPFDRGFIENCVTVFCTPTLPRYIGYRGFSLSLASMYLPSSHGENSVAQSHVQLDIDEAVSPNINSSYKVTTQPFEFKPSPLTHRVHYSVDMNSLSNESQGDDCEADPPPHPSVKNSKVTLFRDLPCTDSAIGSQIEKSLKDPKSEITCSRDNSKLIASQSKRGEPRSWNYTEDKSADVGKNGNLVPSSKQLGIFETSESQLHVNKHTISNGTYYPGSNDIPRKRRPISFVTALQMSEELDVKKRQQLGPVCYDGLERKVGTQGNSIDAKHLSETNSDLHCKELSSCTKYEISV</sequence>
<evidence type="ECO:0000256" key="6">
    <source>
        <dbReference type="ARBA" id="ARBA00047790"/>
    </source>
</evidence>
<name>A0A8B8A134_ACAPL</name>
<feature type="region of interest" description="Disordered" evidence="8">
    <location>
        <begin position="334"/>
        <end position="357"/>
    </location>
</feature>
<evidence type="ECO:0000256" key="2">
    <source>
        <dbReference type="ARBA" id="ARBA00022692"/>
    </source>
</evidence>
<dbReference type="GO" id="GO:0016020">
    <property type="term" value="C:membrane"/>
    <property type="evidence" value="ECO:0007669"/>
    <property type="project" value="UniProtKB-SubCell"/>
</dbReference>